<accession>A0A6C0JVM8</accession>
<reference evidence="1" key="1">
    <citation type="journal article" date="2020" name="Nature">
        <title>Giant virus diversity and host interactions through global metagenomics.</title>
        <authorList>
            <person name="Schulz F."/>
            <person name="Roux S."/>
            <person name="Paez-Espino D."/>
            <person name="Jungbluth S."/>
            <person name="Walsh D.A."/>
            <person name="Denef V.J."/>
            <person name="McMahon K.D."/>
            <person name="Konstantinidis K.T."/>
            <person name="Eloe-Fadrosh E.A."/>
            <person name="Kyrpides N.C."/>
            <person name="Woyke T."/>
        </authorList>
    </citation>
    <scope>NUCLEOTIDE SEQUENCE</scope>
    <source>
        <strain evidence="1">GVMAG-S-1062768-28</strain>
    </source>
</reference>
<proteinExistence type="predicted"/>
<protein>
    <submittedName>
        <fullName evidence="1">Uncharacterized protein</fullName>
    </submittedName>
</protein>
<organism evidence="1">
    <name type="scientific">viral metagenome</name>
    <dbReference type="NCBI Taxonomy" id="1070528"/>
    <lineage>
        <taxon>unclassified sequences</taxon>
        <taxon>metagenomes</taxon>
        <taxon>organismal metagenomes</taxon>
    </lineage>
</organism>
<sequence>MSLEWNLSFVEDEDLIKVSNSLKKNYTEMARDWIKNGDDLNHPIILDEYKNLRWKPSKWFETLYNLGHIDLNRLGLSVDVDTMRHVYKHLGISLSGYNERFKTSTN</sequence>
<name>A0A6C0JVM8_9ZZZZ</name>
<dbReference type="EMBL" id="MN740696">
    <property type="protein sequence ID" value="QHU08447.1"/>
    <property type="molecule type" value="Genomic_DNA"/>
</dbReference>
<evidence type="ECO:0000313" key="1">
    <source>
        <dbReference type="EMBL" id="QHU08447.1"/>
    </source>
</evidence>
<dbReference type="AlphaFoldDB" id="A0A6C0JVM8"/>